<accession>A0A915ETW2</accession>
<reference evidence="2" key="1">
    <citation type="submission" date="2022-11" db="UniProtKB">
        <authorList>
            <consortium name="WormBaseParasite"/>
        </authorList>
    </citation>
    <scope>IDENTIFICATION</scope>
</reference>
<dbReference type="Proteomes" id="UP000887574">
    <property type="component" value="Unplaced"/>
</dbReference>
<keyword evidence="1" id="KW-1185">Reference proteome</keyword>
<evidence type="ECO:0000313" key="1">
    <source>
        <dbReference type="Proteomes" id="UP000887574"/>
    </source>
</evidence>
<dbReference type="WBParaSite" id="jg9477">
    <property type="protein sequence ID" value="jg9477"/>
    <property type="gene ID" value="jg9477"/>
</dbReference>
<proteinExistence type="predicted"/>
<sequence length="93" mass="10225">MLASIPVYQSHDRYEVDKCALSSRRLVSHMVSSSASSHVYSPTRVMWEGECGSKSSKLSPKGLLQLSQFPVMKGPVQLPVSTQDLQSTEILSL</sequence>
<dbReference type="AlphaFoldDB" id="A0A915ETW2"/>
<name>A0A915ETW2_9BILA</name>
<evidence type="ECO:0000313" key="2">
    <source>
        <dbReference type="WBParaSite" id="jg9477"/>
    </source>
</evidence>
<protein>
    <submittedName>
        <fullName evidence="2">Uncharacterized protein</fullName>
    </submittedName>
</protein>
<organism evidence="1 2">
    <name type="scientific">Ditylenchus dipsaci</name>
    <dbReference type="NCBI Taxonomy" id="166011"/>
    <lineage>
        <taxon>Eukaryota</taxon>
        <taxon>Metazoa</taxon>
        <taxon>Ecdysozoa</taxon>
        <taxon>Nematoda</taxon>
        <taxon>Chromadorea</taxon>
        <taxon>Rhabditida</taxon>
        <taxon>Tylenchina</taxon>
        <taxon>Tylenchomorpha</taxon>
        <taxon>Sphaerularioidea</taxon>
        <taxon>Anguinidae</taxon>
        <taxon>Anguininae</taxon>
        <taxon>Ditylenchus</taxon>
    </lineage>
</organism>